<evidence type="ECO:0000313" key="1">
    <source>
        <dbReference type="EMBL" id="MDQ8196497.1"/>
    </source>
</evidence>
<accession>A0ABU1ANY0</accession>
<dbReference type="Proteomes" id="UP001243717">
    <property type="component" value="Unassembled WGS sequence"/>
</dbReference>
<evidence type="ECO:0000313" key="2">
    <source>
        <dbReference type="Proteomes" id="UP001243717"/>
    </source>
</evidence>
<keyword evidence="2" id="KW-1185">Reference proteome</keyword>
<dbReference type="EMBL" id="JARXIC010000154">
    <property type="protein sequence ID" value="MDQ8196497.1"/>
    <property type="molecule type" value="Genomic_DNA"/>
</dbReference>
<feature type="non-terminal residue" evidence="1">
    <location>
        <position position="1"/>
    </location>
</feature>
<proteinExistence type="predicted"/>
<evidence type="ECO:0008006" key="3">
    <source>
        <dbReference type="Google" id="ProtNLM"/>
    </source>
</evidence>
<name>A0ABU1ANY0_9BACT</name>
<comment type="caution">
    <text evidence="1">The sequence shown here is derived from an EMBL/GenBank/DDBJ whole genome shotgun (WGS) entry which is preliminary data.</text>
</comment>
<sequence length="114" mass="12193">LDYQVPSEQTALAYNKNSELMGISYDANSTLVSVGRAATVLRKHGSGAWSPINTSVSASHILEAIAYGAGYFICVGHASTPNYNGEVAVYRSSDGANWEDLSNGTGLDSWQDFR</sequence>
<protein>
    <recommendedName>
        <fullName evidence="3">Glycosyl hydrolase</fullName>
    </recommendedName>
</protein>
<reference evidence="1 2" key="1">
    <citation type="submission" date="2023-04" db="EMBL/GenBank/DDBJ databases">
        <title>A novel bacteria isolated from coastal sediment.</title>
        <authorList>
            <person name="Liu X.-J."/>
            <person name="Du Z.-J."/>
        </authorList>
    </citation>
    <scope>NUCLEOTIDE SEQUENCE [LARGE SCALE GENOMIC DNA]</scope>
    <source>
        <strain evidence="1 2">SDUM461004</strain>
    </source>
</reference>
<feature type="non-terminal residue" evidence="1">
    <location>
        <position position="114"/>
    </location>
</feature>
<gene>
    <name evidence="1" type="ORF">QEH59_18855</name>
</gene>
<organism evidence="1 2">
    <name type="scientific">Thalassobacterium sedimentorum</name>
    <dbReference type="NCBI Taxonomy" id="3041258"/>
    <lineage>
        <taxon>Bacteria</taxon>
        <taxon>Pseudomonadati</taxon>
        <taxon>Verrucomicrobiota</taxon>
        <taxon>Opitutia</taxon>
        <taxon>Puniceicoccales</taxon>
        <taxon>Coraliomargaritaceae</taxon>
        <taxon>Thalassobacterium</taxon>
    </lineage>
</organism>